<reference evidence="4 5" key="1">
    <citation type="submission" date="2022-05" db="EMBL/GenBank/DDBJ databases">
        <title>Genome Sequencing of Bee-Associated Microbes.</title>
        <authorList>
            <person name="Dunlap C."/>
        </authorList>
    </citation>
    <scope>NUCLEOTIDE SEQUENCE [LARGE SCALE GENOMIC DNA]</scope>
    <source>
        <strain evidence="4 5">NRRL BD-083</strain>
    </source>
</reference>
<dbReference type="Proteomes" id="UP001527052">
    <property type="component" value="Unassembled WGS sequence"/>
</dbReference>
<dbReference type="PANTHER" id="PTHR43405:SF1">
    <property type="entry name" value="GLYCOSYL HYDROLASE DIGH"/>
    <property type="match status" value="1"/>
</dbReference>
<dbReference type="EMBL" id="JAMDLZ010000054">
    <property type="protein sequence ID" value="MCY9549727.1"/>
    <property type="molecule type" value="Genomic_DNA"/>
</dbReference>
<dbReference type="InterPro" id="IPR017853">
    <property type="entry name" value="GH"/>
</dbReference>
<evidence type="ECO:0000256" key="1">
    <source>
        <dbReference type="ARBA" id="ARBA00022729"/>
    </source>
</evidence>
<evidence type="ECO:0000256" key="2">
    <source>
        <dbReference type="SAM" id="SignalP"/>
    </source>
</evidence>
<name>A0ABT4EVM4_9BACI</name>
<dbReference type="PANTHER" id="PTHR43405">
    <property type="entry name" value="GLYCOSYL HYDROLASE DIGH"/>
    <property type="match status" value="1"/>
</dbReference>
<dbReference type="RefSeq" id="WP_268639632.1">
    <property type="nucleotide sequence ID" value="NZ_JAMDLZ010000054.1"/>
</dbReference>
<evidence type="ECO:0000313" key="5">
    <source>
        <dbReference type="Proteomes" id="UP001527052"/>
    </source>
</evidence>
<gene>
    <name evidence="4" type="ORF">M5W82_22900</name>
</gene>
<feature type="signal peptide" evidence="2">
    <location>
        <begin position="1"/>
        <end position="24"/>
    </location>
</feature>
<feature type="domain" description="Glycosyl hydrolase-like 10" evidence="3">
    <location>
        <begin position="37"/>
        <end position="357"/>
    </location>
</feature>
<evidence type="ECO:0000313" key="4">
    <source>
        <dbReference type="EMBL" id="MCY9549727.1"/>
    </source>
</evidence>
<dbReference type="InterPro" id="IPR003790">
    <property type="entry name" value="GHL10"/>
</dbReference>
<feature type="chain" id="PRO_5046507479" evidence="2">
    <location>
        <begin position="25"/>
        <end position="522"/>
    </location>
</feature>
<dbReference type="SUPFAM" id="SSF51445">
    <property type="entry name" value="(Trans)glycosidases"/>
    <property type="match status" value="1"/>
</dbReference>
<proteinExistence type="predicted"/>
<sequence length="522" mass="59487">MFKNFFGKCLVTFFVLLLLIPVFTNQKATANSLPQNEMRAAWIATVSNIDMKAGMSKTQYTQWVQSTLDKLKADNFNTVIFQIKPLNDALYPSKLAPWSSYITGNTQGTNPGFDPLQIMLDEAHKRGLELHAWVNPYRVTMPSQSLSNLAADNVARKNSNWVVKYGKQYYLDPGLPEVQNYLLSTIEELVSNYDIDAVHMDDYFYPYKIKGETFQDQQTFKKYGGSFNNIEDWRRNNVNQLVKKVYASIKAIKPHVQYGISPFGIWRNKGQDSTGSNTNGMSNYDDIYADTRQWIKDGSIDYIAPQIYWSRNYKAASYSVLLDWWGREVQTYAKVHPVNLYIGMANHKVGNDSDTAWNNKTELISQVIANRANKNAQGQMHFSLRSINNNALGYASYLNQQLYNYKALTPTIYWKGSAIPLCPTDVKLSKESFGMKLTITDENSTQPRKYVIYRFDGTKEGSYEDVKNIVDVVYNTQGNTVYVDTIANNSKVYTYGIKSISATGVESKTAFVLKDGKPYQQQ</sequence>
<dbReference type="Pfam" id="PF02638">
    <property type="entry name" value="GHL10"/>
    <property type="match status" value="1"/>
</dbReference>
<keyword evidence="5" id="KW-1185">Reference proteome</keyword>
<accession>A0ABT4EVM4</accession>
<evidence type="ECO:0000259" key="3">
    <source>
        <dbReference type="Pfam" id="PF02638"/>
    </source>
</evidence>
<dbReference type="InterPro" id="IPR052177">
    <property type="entry name" value="Divisome_Glycosyl_Hydrolase"/>
</dbReference>
<organism evidence="4 5">
    <name type="scientific">Lysinibacillus xylanilyticus</name>
    <dbReference type="NCBI Taxonomy" id="582475"/>
    <lineage>
        <taxon>Bacteria</taxon>
        <taxon>Bacillati</taxon>
        <taxon>Bacillota</taxon>
        <taxon>Bacilli</taxon>
        <taxon>Bacillales</taxon>
        <taxon>Bacillaceae</taxon>
        <taxon>Lysinibacillus</taxon>
    </lineage>
</organism>
<protein>
    <submittedName>
        <fullName evidence="4">Family 10 glycosylhydrolase</fullName>
    </submittedName>
</protein>
<keyword evidence="1 2" id="KW-0732">Signal</keyword>
<dbReference type="Gene3D" id="3.20.20.80">
    <property type="entry name" value="Glycosidases"/>
    <property type="match status" value="1"/>
</dbReference>
<comment type="caution">
    <text evidence="4">The sequence shown here is derived from an EMBL/GenBank/DDBJ whole genome shotgun (WGS) entry which is preliminary data.</text>
</comment>